<reference evidence="4 5" key="1">
    <citation type="submission" date="2014-11" db="EMBL/GenBank/DDBJ databases">
        <title>Comparative genomic analysis of Cryptosporidium hominis reveals occurrence of genetic recombination in virulent subtypes.</title>
        <authorList>
            <person name="Guo Y."/>
            <person name="Tang K."/>
            <person name="Frace M."/>
            <person name="Li N."/>
            <person name="Roellig D.M."/>
            <person name="Sammons S."/>
            <person name="Knipe K."/>
            <person name="Rowe L."/>
            <person name="Feng Y."/>
            <person name="Xiao L."/>
        </authorList>
    </citation>
    <scope>NUCLEOTIDE SEQUENCE [LARGE SCALE GENOMIC DNA]</scope>
    <source>
        <strain evidence="4">30976</strain>
    </source>
</reference>
<evidence type="ECO:0000256" key="1">
    <source>
        <dbReference type="SAM" id="MobiDB-lite"/>
    </source>
</evidence>
<feature type="transmembrane region" description="Helical" evidence="2">
    <location>
        <begin position="7"/>
        <end position="26"/>
    </location>
</feature>
<keyword evidence="5" id="KW-1185">Reference proteome</keyword>
<keyword evidence="2" id="KW-0472">Membrane</keyword>
<dbReference type="VEuPathDB" id="CryptoDB:GY17_00003904"/>
<reference evidence="4 5" key="3">
    <citation type="submission" date="2017-10" db="EMBL/GenBank/DDBJ databases">
        <title>Consistent, comparative and evidence-based genome annotation and re-annotation for the closely-related species, Cryptosporidium parvum, C. hominis and C. tyzzeri.</title>
        <authorList>
            <person name="Baptista R.P."/>
            <person name="Li Y."/>
            <person name="Sateriale A."/>
            <person name="Striepen B."/>
            <person name="Kissinger J.C."/>
        </authorList>
    </citation>
    <scope>NUCLEOTIDE SEQUENCE [LARGE SCALE GENOMIC DNA]</scope>
    <source>
        <strain evidence="4">30976</strain>
    </source>
</reference>
<dbReference type="EMBL" id="JTAI01000024">
    <property type="protein sequence ID" value="PPS92492.1"/>
    <property type="molecule type" value="Genomic_DNA"/>
</dbReference>
<protein>
    <submittedName>
        <fullName evidence="3">Uncharacterized protein</fullName>
    </submittedName>
</protein>
<evidence type="ECO:0000313" key="5">
    <source>
        <dbReference type="Proteomes" id="UP001429100"/>
    </source>
</evidence>
<feature type="compositionally biased region" description="Basic and acidic residues" evidence="1">
    <location>
        <begin position="379"/>
        <end position="397"/>
    </location>
</feature>
<evidence type="ECO:0000256" key="2">
    <source>
        <dbReference type="SAM" id="Phobius"/>
    </source>
</evidence>
<dbReference type="AlphaFoldDB" id="A0A0S4TDG7"/>
<name>A0A0S4TDG7_CRYHO</name>
<accession>A0A0S4TDG7</accession>
<feature type="compositionally biased region" description="Polar residues" evidence="1">
    <location>
        <begin position="368"/>
        <end position="378"/>
    </location>
</feature>
<dbReference type="OrthoDB" id="341631at2759"/>
<dbReference type="VEuPathDB" id="CryptoDB:CHUDEA3_100"/>
<gene>
    <name evidence="3" type="ORF">CHUDEA3_100</name>
    <name evidence="4" type="ORF">GY17_00003904</name>
</gene>
<dbReference type="VEuPathDB" id="CryptoDB:Chro.30019"/>
<dbReference type="Proteomes" id="UP000199752">
    <property type="component" value="Chromosome 3"/>
</dbReference>
<evidence type="ECO:0000313" key="4">
    <source>
        <dbReference type="EMBL" id="PPS92492.1"/>
    </source>
</evidence>
<dbReference type="VEuPathDB" id="CryptoDB:ChTU502y2012_384g0315"/>
<sequence>MVAWKKTILFQYIYVTILLGISLIFVCAEEVQNVSEFSQALPNTELNFGYNQGQALVESSIRFPTIRSFFSWFGSFNSLYVKYQHTFEEIATSIPPKEDLESQITLMTAYSFLLQCLKTMGELNSIYETSIVETDSDMLSDDSLSSVSNLLKECLIPLKDLLLKSFIALQDQAFDLGKTYSPALLKSSELIMESYETCWSIFTTILGYITMFQQSMNILLRNRSENQEKLKFLENKQEKSSLEQLQSNIYSRRLVDISREEKLISLILSLFEGDFSVSINILELESLITTENKRSIFELEESIKNLEKSIKCDVNSEENSNMLLVKTLKEELNSRTNDLIRQTSGSPMYLQKYDQELTEIFMKLNLEGSQSDSTNEQNKAVDETKVKVEEADPKEVQ</sequence>
<dbReference type="EMBL" id="LN877949">
    <property type="protein sequence ID" value="CUV04823.1"/>
    <property type="molecule type" value="Genomic_DNA"/>
</dbReference>
<reference evidence="3" key="2">
    <citation type="submission" date="2015-08" db="EMBL/GenBank/DDBJ databases">
        <authorList>
            <person name="Babu N.S."/>
            <person name="Beckwith C.J."/>
            <person name="Beseler K.G."/>
            <person name="Brison A."/>
            <person name="Carone J.V."/>
            <person name="Caskin T.P."/>
            <person name="Diamond M."/>
            <person name="Durham M.E."/>
            <person name="Foxe J.M."/>
            <person name="Go M."/>
            <person name="Henderson B.A."/>
            <person name="Jones I.B."/>
            <person name="McGettigan J.A."/>
            <person name="Micheletti S.J."/>
            <person name="Nasrallah M.E."/>
            <person name="Ortiz D."/>
            <person name="Piller C.R."/>
            <person name="Privatt S.R."/>
            <person name="Schneider S.L."/>
            <person name="Sharp S."/>
            <person name="Smith T.C."/>
            <person name="Stanton J.D."/>
            <person name="Ullery H.E."/>
            <person name="Wilson R.J."/>
            <person name="Serrano M.G."/>
            <person name="Buck G."/>
            <person name="Lee V."/>
            <person name="Wang Y."/>
            <person name="Carvalho R."/>
            <person name="Voegtly L."/>
            <person name="Shi R."/>
            <person name="Duckworth R."/>
            <person name="Johnson A."/>
            <person name="Loviza R."/>
            <person name="Walstead R."/>
            <person name="Shah Z."/>
            <person name="Kiflezghi M."/>
            <person name="Wade K."/>
            <person name="Ball S.L."/>
            <person name="Bradley K.W."/>
            <person name="Asai D.J."/>
            <person name="Bowman C.A."/>
            <person name="Russell D.A."/>
            <person name="Pope W.H."/>
            <person name="Jacobs-Sera D."/>
            <person name="Hendrix R.W."/>
            <person name="Hatfull G.F."/>
        </authorList>
    </citation>
    <scope>NUCLEOTIDE SEQUENCE [LARGE SCALE GENOMIC DNA]</scope>
</reference>
<keyword evidence="2" id="KW-1133">Transmembrane helix</keyword>
<keyword evidence="2" id="KW-0812">Transmembrane</keyword>
<evidence type="ECO:0000313" key="3">
    <source>
        <dbReference type="EMBL" id="CUV04823.1"/>
    </source>
</evidence>
<organism evidence="3">
    <name type="scientific">Cryptosporidium hominis</name>
    <dbReference type="NCBI Taxonomy" id="237895"/>
    <lineage>
        <taxon>Eukaryota</taxon>
        <taxon>Sar</taxon>
        <taxon>Alveolata</taxon>
        <taxon>Apicomplexa</taxon>
        <taxon>Conoidasida</taxon>
        <taxon>Coccidia</taxon>
        <taxon>Eucoccidiorida</taxon>
        <taxon>Eimeriorina</taxon>
        <taxon>Cryptosporidiidae</taxon>
        <taxon>Cryptosporidium</taxon>
    </lineage>
</organism>
<dbReference type="Proteomes" id="UP001429100">
    <property type="component" value="Unassembled WGS sequence"/>
</dbReference>
<feature type="region of interest" description="Disordered" evidence="1">
    <location>
        <begin position="368"/>
        <end position="397"/>
    </location>
</feature>
<proteinExistence type="predicted"/>